<evidence type="ECO:0000256" key="5">
    <source>
        <dbReference type="ARBA" id="ARBA00023163"/>
    </source>
</evidence>
<dbReference type="CDD" id="cd00609">
    <property type="entry name" value="AAT_like"/>
    <property type="match status" value="1"/>
</dbReference>
<dbReference type="InterPro" id="IPR015421">
    <property type="entry name" value="PyrdxlP-dep_Trfase_major"/>
</dbReference>
<keyword evidence="7" id="KW-0808">Transferase</keyword>
<dbReference type="AlphaFoldDB" id="A0AB39MPE6"/>
<dbReference type="SUPFAM" id="SSF53383">
    <property type="entry name" value="PLP-dependent transferases"/>
    <property type="match status" value="1"/>
</dbReference>
<dbReference type="GO" id="GO:0003700">
    <property type="term" value="F:DNA-binding transcription factor activity"/>
    <property type="evidence" value="ECO:0007669"/>
    <property type="project" value="InterPro"/>
</dbReference>
<evidence type="ECO:0000313" key="7">
    <source>
        <dbReference type="EMBL" id="XDQ06876.1"/>
    </source>
</evidence>
<dbReference type="InterPro" id="IPR036390">
    <property type="entry name" value="WH_DNA-bd_sf"/>
</dbReference>
<protein>
    <submittedName>
        <fullName evidence="7">Aminotransferase class I/II-fold pyridoxal phosphate-dependent enzyme</fullName>
    </submittedName>
</protein>
<accession>A0AB39MPE6</accession>
<dbReference type="Gene3D" id="3.40.640.10">
    <property type="entry name" value="Type I PLP-dependent aspartate aminotransferase-like (Major domain)"/>
    <property type="match status" value="1"/>
</dbReference>
<dbReference type="GO" id="GO:0030170">
    <property type="term" value="F:pyridoxal phosphate binding"/>
    <property type="evidence" value="ECO:0007669"/>
    <property type="project" value="InterPro"/>
</dbReference>
<keyword evidence="7" id="KW-0032">Aminotransferase</keyword>
<dbReference type="EMBL" id="CP163431">
    <property type="protein sequence ID" value="XDQ06876.1"/>
    <property type="molecule type" value="Genomic_DNA"/>
</dbReference>
<dbReference type="RefSeq" id="WP_369191728.1">
    <property type="nucleotide sequence ID" value="NZ_CP163431.1"/>
</dbReference>
<sequence length="443" mass="47017">MRIKGTTAAEIAGSVRDQVASGELAPQAGLPPVRVLAAELGVNRNTVALAYRRLVEAGVAETRGRGGTVVAAVPQLAREGVGVGGDCVDLASGNPDPSLLPDILAAARSGSYSRPLYGAPALDAGLDAWARADFAEDIDHAFRTLVTHGAVDATERLLNAHLTRGDLVAIEDPCFLASIGTLRLNGYRSAPVRVDGAGMRPDALRAALEAGARAVVCTPRAHNPTGAGLTEERAADLRAILAEHPQVLVIEDDHFSAVSARPYHRITPPTSARWALVRSVSKFLGPDLRLALVAADAETTARLESRLSAGTTWVSHLLQHTARELLLDPRVHELHERAREFYARRSALLVDRLRAHDIEVPYQPDGLNVWVDLDVDGRATVAALAQRGWAVRPGHLFTPDPAAHQGAIRITSSTLTEPQAEEFAAELAAVVAELRSSTSTTAG</sequence>
<gene>
    <name evidence="7" type="ORF">AB5J58_44810</name>
</gene>
<proteinExistence type="inferred from homology"/>
<evidence type="ECO:0000256" key="2">
    <source>
        <dbReference type="ARBA" id="ARBA00022898"/>
    </source>
</evidence>
<dbReference type="Pfam" id="PF00155">
    <property type="entry name" value="Aminotran_1_2"/>
    <property type="match status" value="1"/>
</dbReference>
<evidence type="ECO:0000259" key="6">
    <source>
        <dbReference type="PROSITE" id="PS50949"/>
    </source>
</evidence>
<reference evidence="7" key="1">
    <citation type="submission" date="2024-07" db="EMBL/GenBank/DDBJ databases">
        <authorList>
            <person name="Yu S.T."/>
        </authorList>
    </citation>
    <scope>NUCLEOTIDE SEQUENCE</scope>
    <source>
        <strain evidence="7">R08</strain>
    </source>
</reference>
<dbReference type="CDD" id="cd07377">
    <property type="entry name" value="WHTH_GntR"/>
    <property type="match status" value="1"/>
</dbReference>
<comment type="similarity">
    <text evidence="1">In the C-terminal section; belongs to the class-I pyridoxal-phosphate-dependent aminotransferase family.</text>
</comment>
<feature type="domain" description="HTH gntR-type" evidence="6">
    <location>
        <begin position="5"/>
        <end position="73"/>
    </location>
</feature>
<keyword evidence="2" id="KW-0663">Pyridoxal phosphate</keyword>
<dbReference type="InterPro" id="IPR004839">
    <property type="entry name" value="Aminotransferase_I/II_large"/>
</dbReference>
<dbReference type="PANTHER" id="PTHR46577">
    <property type="entry name" value="HTH-TYPE TRANSCRIPTIONAL REGULATORY PROTEIN GABR"/>
    <property type="match status" value="1"/>
</dbReference>
<dbReference type="Gene3D" id="3.90.1150.10">
    <property type="entry name" value="Aspartate Aminotransferase, domain 1"/>
    <property type="match status" value="1"/>
</dbReference>
<dbReference type="GO" id="GO:0003677">
    <property type="term" value="F:DNA binding"/>
    <property type="evidence" value="ECO:0007669"/>
    <property type="project" value="UniProtKB-KW"/>
</dbReference>
<dbReference type="InterPro" id="IPR036388">
    <property type="entry name" value="WH-like_DNA-bd_sf"/>
</dbReference>
<dbReference type="PANTHER" id="PTHR46577:SF1">
    <property type="entry name" value="HTH-TYPE TRANSCRIPTIONAL REGULATORY PROTEIN GABR"/>
    <property type="match status" value="1"/>
</dbReference>
<dbReference type="SMART" id="SM00345">
    <property type="entry name" value="HTH_GNTR"/>
    <property type="match status" value="1"/>
</dbReference>
<name>A0AB39MPE6_9ACTN</name>
<evidence type="ECO:0000256" key="4">
    <source>
        <dbReference type="ARBA" id="ARBA00023125"/>
    </source>
</evidence>
<keyword evidence="4" id="KW-0238">DNA-binding</keyword>
<keyword evidence="3" id="KW-0805">Transcription regulation</keyword>
<dbReference type="InterPro" id="IPR015422">
    <property type="entry name" value="PyrdxlP-dep_Trfase_small"/>
</dbReference>
<evidence type="ECO:0000256" key="1">
    <source>
        <dbReference type="ARBA" id="ARBA00005384"/>
    </source>
</evidence>
<evidence type="ECO:0000256" key="3">
    <source>
        <dbReference type="ARBA" id="ARBA00023015"/>
    </source>
</evidence>
<organism evidence="7">
    <name type="scientific">Streptomyces sp. R08</name>
    <dbReference type="NCBI Taxonomy" id="3238624"/>
    <lineage>
        <taxon>Bacteria</taxon>
        <taxon>Bacillati</taxon>
        <taxon>Actinomycetota</taxon>
        <taxon>Actinomycetes</taxon>
        <taxon>Kitasatosporales</taxon>
        <taxon>Streptomycetaceae</taxon>
        <taxon>Streptomyces</taxon>
    </lineage>
</organism>
<dbReference type="PROSITE" id="PS50949">
    <property type="entry name" value="HTH_GNTR"/>
    <property type="match status" value="1"/>
</dbReference>
<keyword evidence="5" id="KW-0804">Transcription</keyword>
<dbReference type="InterPro" id="IPR000524">
    <property type="entry name" value="Tscrpt_reg_HTH_GntR"/>
</dbReference>
<dbReference type="GO" id="GO:0008483">
    <property type="term" value="F:transaminase activity"/>
    <property type="evidence" value="ECO:0007669"/>
    <property type="project" value="UniProtKB-KW"/>
</dbReference>
<dbReference type="InterPro" id="IPR051446">
    <property type="entry name" value="HTH_trans_reg/aminotransferase"/>
</dbReference>
<dbReference type="Pfam" id="PF00392">
    <property type="entry name" value="GntR"/>
    <property type="match status" value="1"/>
</dbReference>
<dbReference type="InterPro" id="IPR015424">
    <property type="entry name" value="PyrdxlP-dep_Trfase"/>
</dbReference>
<dbReference type="Gene3D" id="1.10.10.10">
    <property type="entry name" value="Winged helix-like DNA-binding domain superfamily/Winged helix DNA-binding domain"/>
    <property type="match status" value="1"/>
</dbReference>
<dbReference type="SUPFAM" id="SSF46785">
    <property type="entry name" value="Winged helix' DNA-binding domain"/>
    <property type="match status" value="1"/>
</dbReference>